<organism evidence="12 13">
    <name type="scientific">Glycomyces artemisiae</name>
    <dbReference type="NCBI Taxonomy" id="1076443"/>
    <lineage>
        <taxon>Bacteria</taxon>
        <taxon>Bacillati</taxon>
        <taxon>Actinomycetota</taxon>
        <taxon>Actinomycetes</taxon>
        <taxon>Glycomycetales</taxon>
        <taxon>Glycomycetaceae</taxon>
        <taxon>Glycomyces</taxon>
    </lineage>
</organism>
<gene>
    <name evidence="8" type="primary">greA</name>
    <name evidence="12" type="ORF">B0I28_10132</name>
</gene>
<dbReference type="RefSeq" id="WP_106361814.1">
    <property type="nucleotide sequence ID" value="NZ_PVTJ01000001.1"/>
</dbReference>
<keyword evidence="4 8" id="KW-0238">DNA-binding</keyword>
<dbReference type="InterPro" id="IPR028624">
    <property type="entry name" value="Tscrpt_elong_fac_GreA/B"/>
</dbReference>
<proteinExistence type="inferred from homology"/>
<dbReference type="InterPro" id="IPR036805">
    <property type="entry name" value="Tscrpt_elong_fac_GreA/B_N_sf"/>
</dbReference>
<dbReference type="SUPFAM" id="SSF46557">
    <property type="entry name" value="GreA transcript cleavage protein, N-terminal domain"/>
    <property type="match status" value="1"/>
</dbReference>
<protein>
    <recommendedName>
        <fullName evidence="2 8">Transcription elongation factor GreA</fullName>
    </recommendedName>
    <alternativeName>
        <fullName evidence="7 8">Transcript cleavage factor GreA</fullName>
    </alternativeName>
</protein>
<dbReference type="Gene3D" id="3.10.50.30">
    <property type="entry name" value="Transcription elongation factor, GreA/GreB, C-terminal domain"/>
    <property type="match status" value="1"/>
</dbReference>
<dbReference type="InterPro" id="IPR023459">
    <property type="entry name" value="Tscrpt_elong_fac_GreA/B_fam"/>
</dbReference>
<dbReference type="PANTHER" id="PTHR30437:SF4">
    <property type="entry name" value="TRANSCRIPTION ELONGATION FACTOR GREA"/>
    <property type="match status" value="1"/>
</dbReference>
<dbReference type="Pfam" id="PF03449">
    <property type="entry name" value="GreA_GreB_N"/>
    <property type="match status" value="1"/>
</dbReference>
<comment type="caution">
    <text evidence="12">The sequence shown here is derived from an EMBL/GenBank/DDBJ whole genome shotgun (WGS) entry which is preliminary data.</text>
</comment>
<comment type="similarity">
    <text evidence="1 8">Belongs to the GreA/GreB family.</text>
</comment>
<evidence type="ECO:0000256" key="6">
    <source>
        <dbReference type="ARBA" id="ARBA00024916"/>
    </source>
</evidence>
<dbReference type="NCBIfam" id="NF001262">
    <property type="entry name" value="PRK00226.1-3"/>
    <property type="match status" value="1"/>
</dbReference>
<dbReference type="GO" id="GO:0003746">
    <property type="term" value="F:translation elongation factor activity"/>
    <property type="evidence" value="ECO:0007669"/>
    <property type="project" value="UniProtKB-KW"/>
</dbReference>
<dbReference type="GO" id="GO:0032784">
    <property type="term" value="P:regulation of DNA-templated transcription elongation"/>
    <property type="evidence" value="ECO:0007669"/>
    <property type="project" value="UniProtKB-UniRule"/>
</dbReference>
<sequence length="164" mass="18018">MATDANQGTWLTQEAYDRLKDELDELIANRPLMAAEINARREEGDLKENGGYHAARDEQGKQEGRIRQLEDLLRNAKVGEAKDSDEIQIGTVVTIAFDGDPDDTEKFLLGSREIAATTDLTVYSPDSALGAAILGHKIGDTVVYKTPKEIEISVKIVEAEKFLG</sequence>
<dbReference type="OrthoDB" id="9797227at2"/>
<evidence type="ECO:0000256" key="9">
    <source>
        <dbReference type="SAM" id="MobiDB-lite"/>
    </source>
</evidence>
<evidence type="ECO:0000256" key="4">
    <source>
        <dbReference type="ARBA" id="ARBA00023125"/>
    </source>
</evidence>
<dbReference type="Proteomes" id="UP000238176">
    <property type="component" value="Unassembled WGS sequence"/>
</dbReference>
<dbReference type="AlphaFoldDB" id="A0A2T0UUU2"/>
<feature type="region of interest" description="Disordered" evidence="9">
    <location>
        <begin position="41"/>
        <end position="66"/>
    </location>
</feature>
<comment type="function">
    <text evidence="6 8">Necessary for efficient RNA polymerase transcription elongation past template-encoded arresting sites. The arresting sites in DNA have the property of trapping a certain fraction of elongating RNA polymerases that pass through, resulting in locked ternary complexes. Cleavage of the nascent transcript by cleavage factors such as GreA or GreB allows the resumption of elongation from the new 3'terminus. GreA releases sequences of 2 to 3 nucleotides.</text>
</comment>
<dbReference type="GO" id="GO:0003677">
    <property type="term" value="F:DNA binding"/>
    <property type="evidence" value="ECO:0007669"/>
    <property type="project" value="UniProtKB-UniRule"/>
</dbReference>
<evidence type="ECO:0000313" key="13">
    <source>
        <dbReference type="Proteomes" id="UP000238176"/>
    </source>
</evidence>
<evidence type="ECO:0000256" key="7">
    <source>
        <dbReference type="ARBA" id="ARBA00030776"/>
    </source>
</evidence>
<keyword evidence="5 8" id="KW-0804">Transcription</keyword>
<dbReference type="PANTHER" id="PTHR30437">
    <property type="entry name" value="TRANSCRIPTION ELONGATION FACTOR GREA"/>
    <property type="match status" value="1"/>
</dbReference>
<dbReference type="FunFam" id="1.10.287.180:FF:000001">
    <property type="entry name" value="Transcription elongation factor GreA"/>
    <property type="match status" value="1"/>
</dbReference>
<evidence type="ECO:0000259" key="10">
    <source>
        <dbReference type="Pfam" id="PF01272"/>
    </source>
</evidence>
<dbReference type="GO" id="GO:0006354">
    <property type="term" value="P:DNA-templated transcription elongation"/>
    <property type="evidence" value="ECO:0007669"/>
    <property type="project" value="TreeGrafter"/>
</dbReference>
<evidence type="ECO:0000259" key="11">
    <source>
        <dbReference type="Pfam" id="PF03449"/>
    </source>
</evidence>
<dbReference type="Gene3D" id="1.10.287.180">
    <property type="entry name" value="Transcription elongation factor, GreA/GreB, N-terminal domain"/>
    <property type="match status" value="1"/>
</dbReference>
<evidence type="ECO:0000256" key="2">
    <source>
        <dbReference type="ARBA" id="ARBA00013729"/>
    </source>
</evidence>
<evidence type="ECO:0000313" key="12">
    <source>
        <dbReference type="EMBL" id="PRY61709.1"/>
    </source>
</evidence>
<dbReference type="InterPro" id="IPR001437">
    <property type="entry name" value="Tscrpt_elong_fac_GreA/B_C"/>
</dbReference>
<evidence type="ECO:0000256" key="8">
    <source>
        <dbReference type="HAMAP-Rule" id="MF_00105"/>
    </source>
</evidence>
<keyword evidence="3 8" id="KW-0805">Transcription regulation</keyword>
<dbReference type="SUPFAM" id="SSF54534">
    <property type="entry name" value="FKBP-like"/>
    <property type="match status" value="1"/>
</dbReference>
<name>A0A2T0UUU2_9ACTN</name>
<dbReference type="GO" id="GO:0070063">
    <property type="term" value="F:RNA polymerase binding"/>
    <property type="evidence" value="ECO:0007669"/>
    <property type="project" value="InterPro"/>
</dbReference>
<reference evidence="12 13" key="1">
    <citation type="submission" date="2018-03" db="EMBL/GenBank/DDBJ databases">
        <title>Genomic Encyclopedia of Type Strains, Phase III (KMG-III): the genomes of soil and plant-associated and newly described type strains.</title>
        <authorList>
            <person name="Whitman W."/>
        </authorList>
    </citation>
    <scope>NUCLEOTIDE SEQUENCE [LARGE SCALE GENOMIC DNA]</scope>
    <source>
        <strain evidence="12 13">CGMCC 4.7067</strain>
    </source>
</reference>
<keyword evidence="12" id="KW-0251">Elongation factor</keyword>
<dbReference type="PIRSF" id="PIRSF006092">
    <property type="entry name" value="GreA_GreB"/>
    <property type="match status" value="1"/>
</dbReference>
<keyword evidence="13" id="KW-1185">Reference proteome</keyword>
<feature type="domain" description="Transcription elongation factor GreA/GreB C-terminal" evidence="10">
    <location>
        <begin position="83"/>
        <end position="160"/>
    </location>
</feature>
<accession>A0A2T0UUU2</accession>
<keyword evidence="12" id="KW-0648">Protein biosynthesis</keyword>
<evidence type="ECO:0000256" key="5">
    <source>
        <dbReference type="ARBA" id="ARBA00023163"/>
    </source>
</evidence>
<evidence type="ECO:0000256" key="1">
    <source>
        <dbReference type="ARBA" id="ARBA00008213"/>
    </source>
</evidence>
<dbReference type="InterPro" id="IPR022691">
    <property type="entry name" value="Tscrpt_elong_fac_GreA/B_N"/>
</dbReference>
<dbReference type="EMBL" id="PVTJ01000001">
    <property type="protein sequence ID" value="PRY61709.1"/>
    <property type="molecule type" value="Genomic_DNA"/>
</dbReference>
<dbReference type="Pfam" id="PF01272">
    <property type="entry name" value="GreA_GreB"/>
    <property type="match status" value="1"/>
</dbReference>
<dbReference type="HAMAP" id="MF_00105">
    <property type="entry name" value="GreA_GreB"/>
    <property type="match status" value="1"/>
</dbReference>
<feature type="domain" description="Transcription elongation factor GreA/GreB N-terminal" evidence="11">
    <location>
        <begin position="10"/>
        <end position="78"/>
    </location>
</feature>
<dbReference type="InterPro" id="IPR036953">
    <property type="entry name" value="GreA/GreB_C_sf"/>
</dbReference>
<evidence type="ECO:0000256" key="3">
    <source>
        <dbReference type="ARBA" id="ARBA00023015"/>
    </source>
</evidence>